<comment type="caution">
    <text evidence="2">The sequence shown here is derived from an EMBL/GenBank/DDBJ whole genome shotgun (WGS) entry which is preliminary data.</text>
</comment>
<dbReference type="Proteomes" id="UP001589854">
    <property type="component" value="Unassembled WGS sequence"/>
</dbReference>
<dbReference type="InterPro" id="IPR036291">
    <property type="entry name" value="NAD(P)-bd_dom_sf"/>
</dbReference>
<evidence type="ECO:0000313" key="2">
    <source>
        <dbReference type="EMBL" id="MFC0270417.1"/>
    </source>
</evidence>
<sequence>MLNTNKKNELELIDQPILVLGGTGKTGRRVVERLKAREIPVRVGSRNGEQPFDWEDKSTWVSVLEGVRAVYIAYYPDLALPGASDDISMFAELALKNNVKRLVLLSGRGEDGAIQSEEALKKSNVEWTILRCSWFNQNFSENFLVDQVNDGTIALPVGKVTEPFIDVEDIADVAVKVLTEDGHVGELYELTGPRLMTFKEATEEIAKVTGRDIGYVELNIEEFKAGLKEAKTPSPLVELLIELFTTVLDGRNSEVKNGVQRALGRKPRDFREYVQETVVSGVWNK</sequence>
<evidence type="ECO:0000313" key="3">
    <source>
        <dbReference type="Proteomes" id="UP001589854"/>
    </source>
</evidence>
<dbReference type="Gene3D" id="3.40.50.720">
    <property type="entry name" value="NAD(P)-binding Rossmann-like Domain"/>
    <property type="match status" value="1"/>
</dbReference>
<dbReference type="SUPFAM" id="SSF51735">
    <property type="entry name" value="NAD(P)-binding Rossmann-fold domains"/>
    <property type="match status" value="1"/>
</dbReference>
<dbReference type="PANTHER" id="PTHR43162:SF1">
    <property type="entry name" value="PRESTALK A DIFFERENTIATION PROTEIN A"/>
    <property type="match status" value="1"/>
</dbReference>
<gene>
    <name evidence="2" type="ORF">ACFFIX_02950</name>
</gene>
<dbReference type="Pfam" id="PF13460">
    <property type="entry name" value="NAD_binding_10"/>
    <property type="match status" value="1"/>
</dbReference>
<dbReference type="EMBL" id="JBHLVO010000001">
    <property type="protein sequence ID" value="MFC0270417.1"/>
    <property type="molecule type" value="Genomic_DNA"/>
</dbReference>
<proteinExistence type="predicted"/>
<reference evidence="2 3" key="1">
    <citation type="submission" date="2024-09" db="EMBL/GenBank/DDBJ databases">
        <authorList>
            <person name="Sun Q."/>
            <person name="Mori K."/>
        </authorList>
    </citation>
    <scope>NUCLEOTIDE SEQUENCE [LARGE SCALE GENOMIC DNA]</scope>
    <source>
        <strain evidence="2 3">CCM 7228</strain>
    </source>
</reference>
<evidence type="ECO:0000259" key="1">
    <source>
        <dbReference type="Pfam" id="PF13460"/>
    </source>
</evidence>
<protein>
    <submittedName>
        <fullName evidence="2">NAD(P)H-binding protein</fullName>
    </submittedName>
</protein>
<organism evidence="2 3">
    <name type="scientific">Metabacillus herbersteinensis</name>
    <dbReference type="NCBI Taxonomy" id="283816"/>
    <lineage>
        <taxon>Bacteria</taxon>
        <taxon>Bacillati</taxon>
        <taxon>Bacillota</taxon>
        <taxon>Bacilli</taxon>
        <taxon>Bacillales</taxon>
        <taxon>Bacillaceae</taxon>
        <taxon>Metabacillus</taxon>
    </lineage>
</organism>
<dbReference type="InterPro" id="IPR051604">
    <property type="entry name" value="Ergot_Alk_Oxidoreductase"/>
</dbReference>
<dbReference type="InterPro" id="IPR016040">
    <property type="entry name" value="NAD(P)-bd_dom"/>
</dbReference>
<accession>A0ABV6GBW7</accession>
<dbReference type="PANTHER" id="PTHR43162">
    <property type="match status" value="1"/>
</dbReference>
<dbReference type="Gene3D" id="3.90.25.10">
    <property type="entry name" value="UDP-galactose 4-epimerase, domain 1"/>
    <property type="match status" value="1"/>
</dbReference>
<feature type="domain" description="NAD(P)-binding" evidence="1">
    <location>
        <begin position="21"/>
        <end position="180"/>
    </location>
</feature>
<name>A0ABV6GBW7_9BACI</name>
<dbReference type="RefSeq" id="WP_378930312.1">
    <property type="nucleotide sequence ID" value="NZ_JBHLVO010000001.1"/>
</dbReference>
<keyword evidence="3" id="KW-1185">Reference proteome</keyword>